<sequence length="402" mass="46255">MEELYIWGFPLVLTDATRRSIFQSTDLRYNQLLNINVINDLSNKFIVRPNTDTYYSVAFLNLENHHSVKINLPENPLEHYYLFQFMDMWTDVFYSTGLQHLGKKGMTIVISHDELLFDDADVKYIHAATSKVWLVVRIMATKGALELQKRISLDSLPALNLSKNSPPLTEPLDQVLMLKSTSYFNILHHLAKQNLRNYHDCEAFFELSKMIAICPSPSINTSFIVEYLTNYAKHMGRKINNWQIILKDVGVYGDNYTARAAIALLGLAANKPQDAIYMNATHDVTSVGLNGHNEYEITFNELPPSNPKAFWSLTIYLEDGYLYNNPQNKYSIHSFDKYNKQNGKVTFYLSHDKKGANVLPIPLEDFSVVMRIYWPKDDAFKWVPPGITLVSSRARRISFFPS</sequence>
<dbReference type="Gene3D" id="2.60.120.600">
    <property type="entry name" value="Domain of unknown function DUF1214, C-terminal domain"/>
    <property type="match status" value="1"/>
</dbReference>
<evidence type="ECO:0008006" key="4">
    <source>
        <dbReference type="Google" id="ProtNLM"/>
    </source>
</evidence>
<protein>
    <recommendedName>
        <fullName evidence="4">DUF1214 domain-containing protein</fullName>
    </recommendedName>
</protein>
<evidence type="ECO:0000313" key="3">
    <source>
        <dbReference type="EMBL" id="AYV81061.1"/>
    </source>
</evidence>
<dbReference type="InterPro" id="IPR010679">
    <property type="entry name" value="DUF1254"/>
</dbReference>
<feature type="domain" description="DUF1254" evidence="2">
    <location>
        <begin position="30"/>
        <end position="141"/>
    </location>
</feature>
<dbReference type="SUPFAM" id="SSF160935">
    <property type="entry name" value="VPA0735-like"/>
    <property type="match status" value="1"/>
</dbReference>
<reference evidence="3" key="1">
    <citation type="submission" date="2018-10" db="EMBL/GenBank/DDBJ databases">
        <title>Hidden diversity of soil giant viruses.</title>
        <authorList>
            <person name="Schulz F."/>
            <person name="Alteio L."/>
            <person name="Goudeau D."/>
            <person name="Ryan E.M."/>
            <person name="Malmstrom R.R."/>
            <person name="Blanchard J."/>
            <person name="Woyke T."/>
        </authorList>
    </citation>
    <scope>NUCLEOTIDE SEQUENCE</scope>
    <source>
        <strain evidence="3">HAV1</strain>
    </source>
</reference>
<name>A0A3G5A4B8_9VIRU</name>
<proteinExistence type="predicted"/>
<accession>A0A3G5A4B8</accession>
<dbReference type="PANTHER" id="PTHR36509:SF2">
    <property type="entry name" value="BLL3101 PROTEIN"/>
    <property type="match status" value="1"/>
</dbReference>
<gene>
    <name evidence="3" type="ORF">Harvfovirus15_5</name>
</gene>
<organism evidence="3">
    <name type="scientific">Harvfovirus sp</name>
    <dbReference type="NCBI Taxonomy" id="2487768"/>
    <lineage>
        <taxon>Viruses</taxon>
        <taxon>Varidnaviria</taxon>
        <taxon>Bamfordvirae</taxon>
        <taxon>Nucleocytoviricota</taxon>
        <taxon>Megaviricetes</taxon>
        <taxon>Imitervirales</taxon>
        <taxon>Mimiviridae</taxon>
        <taxon>Klosneuvirinae</taxon>
    </lineage>
</organism>
<dbReference type="Pfam" id="PF06742">
    <property type="entry name" value="DUF1214"/>
    <property type="match status" value="1"/>
</dbReference>
<feature type="domain" description="DUF1214" evidence="1">
    <location>
        <begin position="274"/>
        <end position="376"/>
    </location>
</feature>
<dbReference type="InterPro" id="IPR037050">
    <property type="entry name" value="DUF1254_sf"/>
</dbReference>
<dbReference type="InterPro" id="IPR037049">
    <property type="entry name" value="DUF1214_C_sf"/>
</dbReference>
<dbReference type="InterPro" id="IPR010621">
    <property type="entry name" value="DUF1214"/>
</dbReference>
<dbReference type="Pfam" id="PF06863">
    <property type="entry name" value="DUF1254"/>
    <property type="match status" value="1"/>
</dbReference>
<dbReference type="Gene3D" id="2.60.40.1610">
    <property type="entry name" value="Domain of unknown function DUF1254"/>
    <property type="match status" value="1"/>
</dbReference>
<dbReference type="EMBL" id="MK072257">
    <property type="protein sequence ID" value="AYV81061.1"/>
    <property type="molecule type" value="Genomic_DNA"/>
</dbReference>
<evidence type="ECO:0000259" key="2">
    <source>
        <dbReference type="Pfam" id="PF06863"/>
    </source>
</evidence>
<evidence type="ECO:0000259" key="1">
    <source>
        <dbReference type="Pfam" id="PF06742"/>
    </source>
</evidence>
<dbReference type="PANTHER" id="PTHR36509">
    <property type="entry name" value="BLL3101 PROTEIN"/>
    <property type="match status" value="1"/>
</dbReference>